<comment type="caution">
    <text evidence="1">The sequence shown here is derived from an EMBL/GenBank/DDBJ whole genome shotgun (WGS) entry which is preliminary data.</text>
</comment>
<dbReference type="EMBL" id="SMBI01000036">
    <property type="protein sequence ID" value="TCU11813.1"/>
    <property type="molecule type" value="Genomic_DNA"/>
</dbReference>
<evidence type="ECO:0000313" key="1">
    <source>
        <dbReference type="EMBL" id="TCU11813.1"/>
    </source>
</evidence>
<protein>
    <recommendedName>
        <fullName evidence="3">IS110 family transposase</fullName>
    </recommendedName>
</protein>
<dbReference type="Proteomes" id="UP000295021">
    <property type="component" value="Unassembled WGS sequence"/>
</dbReference>
<accession>A0AAX2Q9W7</accession>
<dbReference type="AlphaFoldDB" id="A0AAX2Q9W7"/>
<name>A0AAX2Q9W7_9HYPH</name>
<reference evidence="1 2" key="1">
    <citation type="submission" date="2019-03" db="EMBL/GenBank/DDBJ databases">
        <title>Genomic Encyclopedia of Type Strains, Phase IV (KMG-V): Genome sequencing to study the core and pangenomes of soil and plant-associated prokaryotes.</title>
        <authorList>
            <person name="Whitman W."/>
        </authorList>
    </citation>
    <scope>NUCLEOTIDE SEQUENCE [LARGE SCALE GENOMIC DNA]</scope>
    <source>
        <strain evidence="1 2">FB403</strain>
    </source>
</reference>
<sequence>PVALRVGGKVHMAQFSMEIMHLTGSVLRGNQQTSALSRWFVDRVQSNGGRLKKAAIVALARKLLIALWKFVTAGVVIEGAVMKTA</sequence>
<gene>
    <name evidence="1" type="ORF">EV131_13619</name>
</gene>
<feature type="non-terminal residue" evidence="1">
    <location>
        <position position="1"/>
    </location>
</feature>
<proteinExistence type="predicted"/>
<evidence type="ECO:0000313" key="2">
    <source>
        <dbReference type="Proteomes" id="UP000295021"/>
    </source>
</evidence>
<organism evidence="1 2">
    <name type="scientific">Rhizobium laguerreae</name>
    <dbReference type="NCBI Taxonomy" id="1076926"/>
    <lineage>
        <taxon>Bacteria</taxon>
        <taxon>Pseudomonadati</taxon>
        <taxon>Pseudomonadota</taxon>
        <taxon>Alphaproteobacteria</taxon>
        <taxon>Hyphomicrobiales</taxon>
        <taxon>Rhizobiaceae</taxon>
        <taxon>Rhizobium/Agrobacterium group</taxon>
        <taxon>Rhizobium</taxon>
    </lineage>
</organism>
<evidence type="ECO:0008006" key="3">
    <source>
        <dbReference type="Google" id="ProtNLM"/>
    </source>
</evidence>